<keyword evidence="3" id="KW-1185">Reference proteome</keyword>
<dbReference type="Proteomes" id="UP000198741">
    <property type="component" value="Chromosome I"/>
</dbReference>
<dbReference type="SUPFAM" id="SSF160719">
    <property type="entry name" value="gpW/gp25-like"/>
    <property type="match status" value="1"/>
</dbReference>
<organism evidence="2 3">
    <name type="scientific">Nakamurella panacisegetis</name>
    <dbReference type="NCBI Taxonomy" id="1090615"/>
    <lineage>
        <taxon>Bacteria</taxon>
        <taxon>Bacillati</taxon>
        <taxon>Actinomycetota</taxon>
        <taxon>Actinomycetes</taxon>
        <taxon>Nakamurellales</taxon>
        <taxon>Nakamurellaceae</taxon>
        <taxon>Nakamurella</taxon>
    </lineage>
</organism>
<accession>A0A1H0JIX9</accession>
<dbReference type="Gene3D" id="3.10.450.40">
    <property type="match status" value="1"/>
</dbReference>
<dbReference type="OrthoDB" id="9802846at2"/>
<gene>
    <name evidence="2" type="ORF">SAMN04515671_0925</name>
</gene>
<dbReference type="STRING" id="1090615.SAMN04515671_0925"/>
<proteinExistence type="predicted"/>
<evidence type="ECO:0000259" key="1">
    <source>
        <dbReference type="Pfam" id="PF04965"/>
    </source>
</evidence>
<dbReference type="AlphaFoldDB" id="A0A1H0JIX9"/>
<dbReference type="EMBL" id="LT629710">
    <property type="protein sequence ID" value="SDO43443.1"/>
    <property type="molecule type" value="Genomic_DNA"/>
</dbReference>
<dbReference type="InterPro" id="IPR007048">
    <property type="entry name" value="IraD/Gp25-like"/>
</dbReference>
<name>A0A1H0JIX9_9ACTN</name>
<feature type="domain" description="IraD/Gp25-like" evidence="1">
    <location>
        <begin position="44"/>
        <end position="132"/>
    </location>
</feature>
<sequence length="149" mass="16837">MEEIVLPSFGSHEPAHHDASFIGRGFYWPMQVDHTGSIRLTDGPADLDRSMAVVLATAPGERLMRPQFGCRIWDLLFEPVTPNLLGLMAQAVRDALAQWEPRVIVEQVDPRPDGDDDALIVINVTYRVKATNDRRNLVYPFYVIPHEES</sequence>
<evidence type="ECO:0000313" key="2">
    <source>
        <dbReference type="EMBL" id="SDO43443.1"/>
    </source>
</evidence>
<reference evidence="2 3" key="1">
    <citation type="submission" date="2016-10" db="EMBL/GenBank/DDBJ databases">
        <authorList>
            <person name="de Groot N.N."/>
        </authorList>
    </citation>
    <scope>NUCLEOTIDE SEQUENCE [LARGE SCALE GENOMIC DNA]</scope>
    <source>
        <strain evidence="3">P4-7,KCTC 19426,CECT 7604</strain>
    </source>
</reference>
<dbReference type="RefSeq" id="WP_090474793.1">
    <property type="nucleotide sequence ID" value="NZ_LT629710.1"/>
</dbReference>
<dbReference type="Pfam" id="PF04965">
    <property type="entry name" value="GPW_gp25"/>
    <property type="match status" value="1"/>
</dbReference>
<protein>
    <recommendedName>
        <fullName evidence="1">IraD/Gp25-like domain-containing protein</fullName>
    </recommendedName>
</protein>
<evidence type="ECO:0000313" key="3">
    <source>
        <dbReference type="Proteomes" id="UP000198741"/>
    </source>
</evidence>